<evidence type="ECO:0000313" key="1">
    <source>
        <dbReference type="EMBL" id="JAE25110.1"/>
    </source>
</evidence>
<reference evidence="1" key="1">
    <citation type="submission" date="2014-09" db="EMBL/GenBank/DDBJ databases">
        <authorList>
            <person name="Magalhaes I.L.F."/>
            <person name="Oliveira U."/>
            <person name="Santos F.R."/>
            <person name="Vidigal T.H.D.A."/>
            <person name="Brescovit A.D."/>
            <person name="Santos A.J."/>
        </authorList>
    </citation>
    <scope>NUCLEOTIDE SEQUENCE</scope>
    <source>
        <tissue evidence="1">Shoot tissue taken approximately 20 cm above the soil surface</tissue>
    </source>
</reference>
<proteinExistence type="predicted"/>
<dbReference type="EMBL" id="GBRH01172786">
    <property type="protein sequence ID" value="JAE25110.1"/>
    <property type="molecule type" value="Transcribed_RNA"/>
</dbReference>
<reference evidence="1" key="2">
    <citation type="journal article" date="2015" name="Data Brief">
        <title>Shoot transcriptome of the giant reed, Arundo donax.</title>
        <authorList>
            <person name="Barrero R.A."/>
            <person name="Guerrero F.D."/>
            <person name="Moolhuijzen P."/>
            <person name="Goolsby J.A."/>
            <person name="Tidwell J."/>
            <person name="Bellgard S.E."/>
            <person name="Bellgard M.I."/>
        </authorList>
    </citation>
    <scope>NUCLEOTIDE SEQUENCE</scope>
    <source>
        <tissue evidence="1">Shoot tissue taken approximately 20 cm above the soil surface</tissue>
    </source>
</reference>
<accession>A0A0A9GJ49</accession>
<organism evidence="1">
    <name type="scientific">Arundo donax</name>
    <name type="common">Giant reed</name>
    <name type="synonym">Donax arundinaceus</name>
    <dbReference type="NCBI Taxonomy" id="35708"/>
    <lineage>
        <taxon>Eukaryota</taxon>
        <taxon>Viridiplantae</taxon>
        <taxon>Streptophyta</taxon>
        <taxon>Embryophyta</taxon>
        <taxon>Tracheophyta</taxon>
        <taxon>Spermatophyta</taxon>
        <taxon>Magnoliopsida</taxon>
        <taxon>Liliopsida</taxon>
        <taxon>Poales</taxon>
        <taxon>Poaceae</taxon>
        <taxon>PACMAD clade</taxon>
        <taxon>Arundinoideae</taxon>
        <taxon>Arundineae</taxon>
        <taxon>Arundo</taxon>
    </lineage>
</organism>
<sequence>MWDKILGTYMPYTLETHKGGRFEARPVKLNQT</sequence>
<protein>
    <submittedName>
        <fullName evidence="1">Uncharacterized protein</fullName>
    </submittedName>
</protein>
<name>A0A0A9GJ49_ARUDO</name>
<dbReference type="AlphaFoldDB" id="A0A0A9GJ49"/>